<reference evidence="1" key="1">
    <citation type="submission" date="2019-08" db="EMBL/GenBank/DDBJ databases">
        <authorList>
            <person name="Kucharzyk K."/>
            <person name="Murdoch R.W."/>
            <person name="Higgins S."/>
            <person name="Loffler F."/>
        </authorList>
    </citation>
    <scope>NUCLEOTIDE SEQUENCE</scope>
</reference>
<proteinExistence type="predicted"/>
<sequence>MMRPKLITYLLSGLFAFLFVFAGTGYNIVNYCCNNCAGKGIDYIAHHSCVSVHHEQESSCCDSGEHKHNHEFPALSVSGDNQICAHEQSCEVKRVHVDNFSVTERLVQTVFSFDFVFTAIPERTIYNPFDKYLANYSANPPPDLSLPDGREILANKAVLII</sequence>
<name>A0A644WJF0_9ZZZZ</name>
<accession>A0A644WJF0</accession>
<dbReference type="EMBL" id="VSSQ01000968">
    <property type="protein sequence ID" value="MPM03618.1"/>
    <property type="molecule type" value="Genomic_DNA"/>
</dbReference>
<gene>
    <name evidence="1" type="ORF">SDC9_49885</name>
</gene>
<organism evidence="1">
    <name type="scientific">bioreactor metagenome</name>
    <dbReference type="NCBI Taxonomy" id="1076179"/>
    <lineage>
        <taxon>unclassified sequences</taxon>
        <taxon>metagenomes</taxon>
        <taxon>ecological metagenomes</taxon>
    </lineage>
</organism>
<protein>
    <submittedName>
        <fullName evidence="1">Uncharacterized protein</fullName>
    </submittedName>
</protein>
<evidence type="ECO:0000313" key="1">
    <source>
        <dbReference type="EMBL" id="MPM03618.1"/>
    </source>
</evidence>
<comment type="caution">
    <text evidence="1">The sequence shown here is derived from an EMBL/GenBank/DDBJ whole genome shotgun (WGS) entry which is preliminary data.</text>
</comment>
<dbReference type="AlphaFoldDB" id="A0A644WJF0"/>